<feature type="non-terminal residue" evidence="1">
    <location>
        <position position="54"/>
    </location>
</feature>
<name>A0A382V5D5_9ZZZZ</name>
<dbReference type="SUPFAM" id="SSF46689">
    <property type="entry name" value="Homeodomain-like"/>
    <property type="match status" value="1"/>
</dbReference>
<dbReference type="EMBL" id="UINC01149312">
    <property type="protein sequence ID" value="SVD41703.1"/>
    <property type="molecule type" value="Genomic_DNA"/>
</dbReference>
<sequence>MRHPLYPNLNMIEPKYTPQLGASAVRLLGEGKSFSAVGRALGVHRDTIKNWGKR</sequence>
<protein>
    <recommendedName>
        <fullName evidence="2">Helix-turn-helix domain-containing protein</fullName>
    </recommendedName>
</protein>
<proteinExistence type="predicted"/>
<gene>
    <name evidence="1" type="ORF">METZ01_LOCUS394557</name>
</gene>
<accession>A0A382V5D5</accession>
<evidence type="ECO:0008006" key="2">
    <source>
        <dbReference type="Google" id="ProtNLM"/>
    </source>
</evidence>
<reference evidence="1" key="1">
    <citation type="submission" date="2018-05" db="EMBL/GenBank/DDBJ databases">
        <authorList>
            <person name="Lanie J.A."/>
            <person name="Ng W.-L."/>
            <person name="Kazmierczak K.M."/>
            <person name="Andrzejewski T.M."/>
            <person name="Davidsen T.M."/>
            <person name="Wayne K.J."/>
            <person name="Tettelin H."/>
            <person name="Glass J.I."/>
            <person name="Rusch D."/>
            <person name="Podicherti R."/>
            <person name="Tsui H.-C.T."/>
            <person name="Winkler M.E."/>
        </authorList>
    </citation>
    <scope>NUCLEOTIDE SEQUENCE</scope>
</reference>
<organism evidence="1">
    <name type="scientific">marine metagenome</name>
    <dbReference type="NCBI Taxonomy" id="408172"/>
    <lineage>
        <taxon>unclassified sequences</taxon>
        <taxon>metagenomes</taxon>
        <taxon>ecological metagenomes</taxon>
    </lineage>
</organism>
<dbReference type="AlphaFoldDB" id="A0A382V5D5"/>
<dbReference type="InterPro" id="IPR009057">
    <property type="entry name" value="Homeodomain-like_sf"/>
</dbReference>
<evidence type="ECO:0000313" key="1">
    <source>
        <dbReference type="EMBL" id="SVD41703.1"/>
    </source>
</evidence>